<dbReference type="PROSITE" id="PS00211">
    <property type="entry name" value="ABC_TRANSPORTER_1"/>
    <property type="match status" value="1"/>
</dbReference>
<dbReference type="GO" id="GO:0005524">
    <property type="term" value="F:ATP binding"/>
    <property type="evidence" value="ECO:0007669"/>
    <property type="project" value="UniProtKB-KW"/>
</dbReference>
<evidence type="ECO:0000313" key="7">
    <source>
        <dbReference type="EMBL" id="CAB3880126.1"/>
    </source>
</evidence>
<dbReference type="AlphaFoldDB" id="A0A6S7DZS9"/>
<dbReference type="InterPro" id="IPR017871">
    <property type="entry name" value="ABC_transporter-like_CS"/>
</dbReference>
<evidence type="ECO:0000256" key="5">
    <source>
        <dbReference type="ARBA" id="ARBA00022840"/>
    </source>
</evidence>
<feature type="domain" description="ABC transporter" evidence="6">
    <location>
        <begin position="25"/>
        <end position="258"/>
    </location>
</feature>
<dbReference type="PROSITE" id="PS50893">
    <property type="entry name" value="ABC_TRANSPORTER_2"/>
    <property type="match status" value="1"/>
</dbReference>
<keyword evidence="3" id="KW-1003">Cell membrane</keyword>
<keyword evidence="2" id="KW-0813">Transport</keyword>
<gene>
    <name evidence="7" type="primary">nrtD_2</name>
    <name evidence="7" type="ORF">LMG26858_03183</name>
</gene>
<dbReference type="RefSeq" id="WP_175208003.1">
    <property type="nucleotide sequence ID" value="NZ_CADILG010000023.1"/>
</dbReference>
<evidence type="ECO:0000259" key="6">
    <source>
        <dbReference type="PROSITE" id="PS50893"/>
    </source>
</evidence>
<dbReference type="SUPFAM" id="SSF52540">
    <property type="entry name" value="P-loop containing nucleoside triphosphate hydrolases"/>
    <property type="match status" value="1"/>
</dbReference>
<evidence type="ECO:0000313" key="8">
    <source>
        <dbReference type="Proteomes" id="UP000494117"/>
    </source>
</evidence>
<evidence type="ECO:0000256" key="1">
    <source>
        <dbReference type="ARBA" id="ARBA00005417"/>
    </source>
</evidence>
<protein>
    <submittedName>
        <fullName evidence="7">Nitrate import ATP-binding protein NrtD</fullName>
    </submittedName>
</protein>
<dbReference type="PANTHER" id="PTHR42788">
    <property type="entry name" value="TAURINE IMPORT ATP-BINDING PROTEIN-RELATED"/>
    <property type="match status" value="1"/>
</dbReference>
<dbReference type="Pfam" id="PF00005">
    <property type="entry name" value="ABC_tran"/>
    <property type="match status" value="1"/>
</dbReference>
<dbReference type="GO" id="GO:0016887">
    <property type="term" value="F:ATP hydrolysis activity"/>
    <property type="evidence" value="ECO:0007669"/>
    <property type="project" value="InterPro"/>
</dbReference>
<keyword evidence="4" id="KW-0547">Nucleotide-binding</keyword>
<dbReference type="Proteomes" id="UP000494117">
    <property type="component" value="Unassembled WGS sequence"/>
</dbReference>
<keyword evidence="3" id="KW-0472">Membrane</keyword>
<sequence length="287" mass="31617">MTISTQLRSVDTSSAAPAADPKVRIRFDNVTVDFPTATGPMRVVDGVTLDIRDGEFVSIIGPSGCGKTTLMNIVGGFVQPSAGAVTLDGKPVTAPGPDRGVIFQEYGVFPWLTVRGNIEFGMKLAANKVGAKERAEVCQRYMKLMGLTDFADHFPKHLSGGMRQRLAIARAYAVNPQFLLMDEPFGALDAQTRTAMQDLLLEVLQTEGKTVMLITHSVDEAIYLSSKIVVVTARPSKVRKVIEVPFGYPRSERVHEDPRFVELSREIRELVMFEYQAQARQSVRPTD</sequence>
<dbReference type="InterPro" id="IPR003593">
    <property type="entry name" value="AAA+_ATPase"/>
</dbReference>
<evidence type="ECO:0000256" key="3">
    <source>
        <dbReference type="ARBA" id="ARBA00022475"/>
    </source>
</evidence>
<dbReference type="InterPro" id="IPR027417">
    <property type="entry name" value="P-loop_NTPase"/>
</dbReference>
<evidence type="ECO:0000256" key="4">
    <source>
        <dbReference type="ARBA" id="ARBA00022741"/>
    </source>
</evidence>
<proteinExistence type="inferred from homology"/>
<dbReference type="Gene3D" id="3.40.50.300">
    <property type="entry name" value="P-loop containing nucleotide triphosphate hydrolases"/>
    <property type="match status" value="1"/>
</dbReference>
<dbReference type="SMART" id="SM00382">
    <property type="entry name" value="AAA"/>
    <property type="match status" value="1"/>
</dbReference>
<keyword evidence="5 7" id="KW-0067">ATP-binding</keyword>
<organism evidence="7 8">
    <name type="scientific">Achromobacter anxifer</name>
    <dbReference type="NCBI Taxonomy" id="1287737"/>
    <lineage>
        <taxon>Bacteria</taxon>
        <taxon>Pseudomonadati</taxon>
        <taxon>Pseudomonadota</taxon>
        <taxon>Betaproteobacteria</taxon>
        <taxon>Burkholderiales</taxon>
        <taxon>Alcaligenaceae</taxon>
        <taxon>Achromobacter</taxon>
    </lineage>
</organism>
<accession>A0A6S7DZS9</accession>
<dbReference type="PANTHER" id="PTHR42788:SF13">
    <property type="entry name" value="ALIPHATIC SULFONATES IMPORT ATP-BINDING PROTEIN SSUB"/>
    <property type="match status" value="1"/>
</dbReference>
<name>A0A6S7DZS9_9BURK</name>
<comment type="similarity">
    <text evidence="1">Belongs to the ABC transporter superfamily.</text>
</comment>
<evidence type="ECO:0000256" key="2">
    <source>
        <dbReference type="ARBA" id="ARBA00022448"/>
    </source>
</evidence>
<reference evidence="7 8" key="1">
    <citation type="submission" date="2020-04" db="EMBL/GenBank/DDBJ databases">
        <authorList>
            <person name="De Canck E."/>
        </authorList>
    </citation>
    <scope>NUCLEOTIDE SEQUENCE [LARGE SCALE GENOMIC DNA]</scope>
    <source>
        <strain evidence="7 8">LMG 26858</strain>
    </source>
</reference>
<dbReference type="CDD" id="cd03293">
    <property type="entry name" value="ABC_NrtD_SsuB_transporters"/>
    <property type="match status" value="1"/>
</dbReference>
<dbReference type="EMBL" id="CADILG010000023">
    <property type="protein sequence ID" value="CAB3880126.1"/>
    <property type="molecule type" value="Genomic_DNA"/>
</dbReference>
<dbReference type="InterPro" id="IPR050166">
    <property type="entry name" value="ABC_transporter_ATP-bind"/>
</dbReference>
<dbReference type="InterPro" id="IPR003439">
    <property type="entry name" value="ABC_transporter-like_ATP-bd"/>
</dbReference>
<keyword evidence="8" id="KW-1185">Reference proteome</keyword>